<keyword evidence="2" id="KW-0560">Oxidoreductase</keyword>
<name>A0A0F6U165_MICAE</name>
<accession>A0A0F6U165</accession>
<dbReference type="Pfam" id="PF00106">
    <property type="entry name" value="adh_short"/>
    <property type="match status" value="1"/>
</dbReference>
<gene>
    <name evidence="3" type="ORF">MYAER_0387</name>
</gene>
<organism evidence="3 4">
    <name type="scientific">Microcystis aeruginosa NIES-2549</name>
    <dbReference type="NCBI Taxonomy" id="1641812"/>
    <lineage>
        <taxon>Bacteria</taxon>
        <taxon>Bacillati</taxon>
        <taxon>Cyanobacteriota</taxon>
        <taxon>Cyanophyceae</taxon>
        <taxon>Oscillatoriophycideae</taxon>
        <taxon>Chroococcales</taxon>
        <taxon>Microcystaceae</taxon>
        <taxon>Microcystis</taxon>
    </lineage>
</organism>
<dbReference type="EMBL" id="CP011304">
    <property type="protein sequence ID" value="AKE62749.1"/>
    <property type="molecule type" value="Genomic_DNA"/>
</dbReference>
<evidence type="ECO:0000256" key="2">
    <source>
        <dbReference type="ARBA" id="ARBA00023002"/>
    </source>
</evidence>
<comment type="similarity">
    <text evidence="1">Belongs to the short-chain dehydrogenases/reductases (SDR) family.</text>
</comment>
<dbReference type="PATRIC" id="fig|1641812.3.peg.404"/>
<dbReference type="InterPro" id="IPR002347">
    <property type="entry name" value="SDR_fam"/>
</dbReference>
<dbReference type="InterPro" id="IPR036291">
    <property type="entry name" value="NAD(P)-bd_dom_sf"/>
</dbReference>
<protein>
    <submittedName>
        <fullName evidence="3">Short-chain dehydrogenase/reductase SDR</fullName>
    </submittedName>
</protein>
<dbReference type="SUPFAM" id="SSF51735">
    <property type="entry name" value="NAD(P)-binding Rossmann-fold domains"/>
    <property type="match status" value="1"/>
</dbReference>
<proteinExistence type="inferred from homology"/>
<dbReference type="Gene3D" id="3.40.50.720">
    <property type="entry name" value="NAD(P)-binding Rossmann-like Domain"/>
    <property type="match status" value="1"/>
</dbReference>
<evidence type="ECO:0000313" key="3">
    <source>
        <dbReference type="EMBL" id="AKE62749.1"/>
    </source>
</evidence>
<dbReference type="GO" id="GO:0016491">
    <property type="term" value="F:oxidoreductase activity"/>
    <property type="evidence" value="ECO:0007669"/>
    <property type="project" value="UniProtKB-KW"/>
</dbReference>
<evidence type="ECO:0000313" key="4">
    <source>
        <dbReference type="Proteomes" id="UP000034103"/>
    </source>
</evidence>
<reference evidence="3 4" key="1">
    <citation type="journal article" date="2015" name="Genome Announc.">
        <title>Complete Genome Sequence of Microcystis aeruginosa NIES-2549, a Bloom-Forming Cyanobacterium from Lake Kasumigaura, Japan.</title>
        <authorList>
            <person name="Yamaguchi H."/>
            <person name="Suzuki S."/>
            <person name="Tanabe Y."/>
            <person name="Osana Y."/>
            <person name="Shimura Y."/>
            <person name="Ishida K."/>
            <person name="Kawachi M."/>
        </authorList>
    </citation>
    <scope>NUCLEOTIDE SEQUENCE [LARGE SCALE GENOMIC DNA]</scope>
    <source>
        <strain evidence="3 4">NIES-2549</strain>
    </source>
</reference>
<sequence>MLTGGTGGLGLGVTPAVLHHGGHLTMTYREEREVGRLKSRLSAAEFERIRFVRVDLTQETAVARLIDDLGRVDVLIHLVEGRKTCAERQFPSMVPCEWFFVFRLIH</sequence>
<dbReference type="HOGENOM" id="CLU_2220102_0_0_3"/>
<dbReference type="PANTHER" id="PTHR43477:SF1">
    <property type="entry name" value="DIHYDROANTICAPSIN 7-DEHYDROGENASE"/>
    <property type="match status" value="1"/>
</dbReference>
<dbReference type="Proteomes" id="UP000034103">
    <property type="component" value="Chromosome"/>
</dbReference>
<dbReference type="InterPro" id="IPR051122">
    <property type="entry name" value="SDR_DHRS6-like"/>
</dbReference>
<evidence type="ECO:0000256" key="1">
    <source>
        <dbReference type="ARBA" id="ARBA00006484"/>
    </source>
</evidence>
<dbReference type="AlphaFoldDB" id="A0A0F6U165"/>
<dbReference type="PANTHER" id="PTHR43477">
    <property type="entry name" value="DIHYDROANTICAPSIN 7-DEHYDROGENASE"/>
    <property type="match status" value="1"/>
</dbReference>